<accession>A0A8H7SC00</accession>
<organism evidence="1 2">
    <name type="scientific">Circinella minor</name>
    <dbReference type="NCBI Taxonomy" id="1195481"/>
    <lineage>
        <taxon>Eukaryota</taxon>
        <taxon>Fungi</taxon>
        <taxon>Fungi incertae sedis</taxon>
        <taxon>Mucoromycota</taxon>
        <taxon>Mucoromycotina</taxon>
        <taxon>Mucoromycetes</taxon>
        <taxon>Mucorales</taxon>
        <taxon>Lichtheimiaceae</taxon>
        <taxon>Circinella</taxon>
    </lineage>
</organism>
<protein>
    <submittedName>
        <fullName evidence="1">Uncharacterized protein</fullName>
    </submittedName>
</protein>
<proteinExistence type="predicted"/>
<dbReference type="AlphaFoldDB" id="A0A8H7SC00"/>
<dbReference type="OrthoDB" id="2227827at2759"/>
<evidence type="ECO:0000313" key="1">
    <source>
        <dbReference type="EMBL" id="KAG2225462.1"/>
    </source>
</evidence>
<dbReference type="EMBL" id="JAEPRB010000028">
    <property type="protein sequence ID" value="KAG2225462.1"/>
    <property type="molecule type" value="Genomic_DNA"/>
</dbReference>
<keyword evidence="2" id="KW-1185">Reference proteome</keyword>
<comment type="caution">
    <text evidence="1">The sequence shown here is derived from an EMBL/GenBank/DDBJ whole genome shotgun (WGS) entry which is preliminary data.</text>
</comment>
<evidence type="ECO:0000313" key="2">
    <source>
        <dbReference type="Proteomes" id="UP000646827"/>
    </source>
</evidence>
<reference evidence="1 2" key="1">
    <citation type="submission" date="2020-12" db="EMBL/GenBank/DDBJ databases">
        <title>Metabolic potential, ecology and presence of endohyphal bacteria is reflected in genomic diversity of Mucoromycotina.</title>
        <authorList>
            <person name="Muszewska A."/>
            <person name="Okrasinska A."/>
            <person name="Steczkiewicz K."/>
            <person name="Drgas O."/>
            <person name="Orlowska M."/>
            <person name="Perlinska-Lenart U."/>
            <person name="Aleksandrzak-Piekarczyk T."/>
            <person name="Szatraj K."/>
            <person name="Zielenkiewicz U."/>
            <person name="Pilsyk S."/>
            <person name="Malc E."/>
            <person name="Mieczkowski P."/>
            <person name="Kruszewska J.S."/>
            <person name="Biernat P."/>
            <person name="Pawlowska J."/>
        </authorList>
    </citation>
    <scope>NUCLEOTIDE SEQUENCE [LARGE SCALE GENOMIC DNA]</scope>
    <source>
        <strain evidence="1 2">CBS 142.35</strain>
    </source>
</reference>
<name>A0A8H7SC00_9FUNG</name>
<dbReference type="Proteomes" id="UP000646827">
    <property type="component" value="Unassembled WGS sequence"/>
</dbReference>
<sequence>MVQTPSTDILTFFNNVSIELQAKPENTNQVILEAFVFAAHCDLGNEIIQPILKQDAALQDELWEFRTKDFYSFKPVVGTHESHKTTLKAIVKLVSNVKQRHDIFKTEGYTYNNDERNVYISFLKDETAKLRQLLNILYLHKVPGTPALKIQQFQPIMSNDAYDYWVLLSTDVVVGWEKFLSIYNVLFGSVEPQYKTYVKNFLCDANSNVTAFTFISLIEQFGFPFGKNNGKTALGEEGRVEVTKMMMELMRELASSEMRDHLLTIYDWFKGIERTSTDDITKRANEWAHIIKKSPRTEITTAKITKTDEQQRADNIDLARRAISLFYQRYMVLWKIGPAAREVIKGVDTPGKTRMRDFLTYVLPLDKANLTVVIGVDPKSWDQKRPKVYDFVDTLVNPALQ</sequence>
<gene>
    <name evidence="1" type="ORF">INT45_010098</name>
</gene>